<accession>A0A5E4QNB5</accession>
<proteinExistence type="predicted"/>
<feature type="region of interest" description="Disordered" evidence="1">
    <location>
        <begin position="122"/>
        <end position="145"/>
    </location>
</feature>
<name>A0A5E4QNB5_9NEOP</name>
<feature type="compositionally biased region" description="Basic and acidic residues" evidence="1">
    <location>
        <begin position="401"/>
        <end position="410"/>
    </location>
</feature>
<evidence type="ECO:0000313" key="2">
    <source>
        <dbReference type="EMBL" id="VVC98606.1"/>
    </source>
</evidence>
<keyword evidence="3" id="KW-1185">Reference proteome</keyword>
<feature type="region of interest" description="Disordered" evidence="1">
    <location>
        <begin position="381"/>
        <end position="431"/>
    </location>
</feature>
<protein>
    <submittedName>
        <fullName evidence="2">Uncharacterized protein</fullName>
    </submittedName>
</protein>
<dbReference type="AlphaFoldDB" id="A0A5E4QNB5"/>
<evidence type="ECO:0000256" key="1">
    <source>
        <dbReference type="SAM" id="MobiDB-lite"/>
    </source>
</evidence>
<organism evidence="2 3">
    <name type="scientific">Leptidea sinapis</name>
    <dbReference type="NCBI Taxonomy" id="189913"/>
    <lineage>
        <taxon>Eukaryota</taxon>
        <taxon>Metazoa</taxon>
        <taxon>Ecdysozoa</taxon>
        <taxon>Arthropoda</taxon>
        <taxon>Hexapoda</taxon>
        <taxon>Insecta</taxon>
        <taxon>Pterygota</taxon>
        <taxon>Neoptera</taxon>
        <taxon>Endopterygota</taxon>
        <taxon>Lepidoptera</taxon>
        <taxon>Glossata</taxon>
        <taxon>Ditrysia</taxon>
        <taxon>Papilionoidea</taxon>
        <taxon>Pieridae</taxon>
        <taxon>Dismorphiinae</taxon>
        <taxon>Leptidea</taxon>
    </lineage>
</organism>
<evidence type="ECO:0000313" key="3">
    <source>
        <dbReference type="Proteomes" id="UP000324832"/>
    </source>
</evidence>
<feature type="compositionally biased region" description="Basic residues" evidence="1">
    <location>
        <begin position="412"/>
        <end position="423"/>
    </location>
</feature>
<reference evidence="2 3" key="1">
    <citation type="submission" date="2017-07" db="EMBL/GenBank/DDBJ databases">
        <authorList>
            <person name="Talla V."/>
            <person name="Backstrom N."/>
        </authorList>
    </citation>
    <scope>NUCLEOTIDE SEQUENCE [LARGE SCALE GENOMIC DNA]</scope>
</reference>
<gene>
    <name evidence="2" type="ORF">LSINAPIS_LOCUS9652</name>
</gene>
<dbReference type="EMBL" id="FZQP02003667">
    <property type="protein sequence ID" value="VVC98606.1"/>
    <property type="molecule type" value="Genomic_DNA"/>
</dbReference>
<dbReference type="Proteomes" id="UP000324832">
    <property type="component" value="Unassembled WGS sequence"/>
</dbReference>
<sequence length="991" mass="114757">MKFRTPRRAVSSRTKRRCRAIKEFFQKAIGSPAQSECKTNTSGAVSVAEIKSKIDIIEDELAKVNRRCRDLVHLENSCGKENTPVAIKCNVAKSTKHIKELETQLLYKSSKGDIYSRTDDTESYTKSLQKNDQSMNQNNSKNYYRTEKDKYNNFNNTGKKIQSLRSPNTEKYVAQDPLKKQYISCSCHHIEDNFKRPSHSEKLPKNRNYSTPIKCDDKLVSKKELRSSGKKIEVYRSHKKKYKQSEPDEAFISEIIRRQYKPVKLFGRRDSDFSQFTAPFCRDQEISIRNDEGSELCSCCFEAEKRVSHRYCKKNDMGDVRSICDARLYSSKKNRRYTQPRTYPNNYNNSDQYDLIPVKEKSSPKTRRKFIEENMMLYGYSREVPPSPRTQRPRLNLKAQSYERYDDATIKPKTRRHSPLHPQRRQDPYDDELFEPHHRRRKSQETQSLRNVPENDETLDKLKPLIYCNEQTHNENDTTLVTQASEKTDKTLCEIKDILQNFLQEIKKDCSQNQNPEVNENCKDFAAKQDKEINVSPNMVPNSGSFNYGVGQCNAPPFASSYNTPCCYPILPICPVSCVQNGYVMPTSSYTCCNINKEQCRNVADSFKNNQDITHNETQELIKEIYKAVAQTPVSVRKQSIYIDQKNMTSRSVGSNSKTPKQDVMIETPAMRCYSKSCEAIASPRQASVIYNSTNPSYSDTILERLSLEVTQSSTESDANFHREKKIKKNRSESFWKKFFKRKKKDVIEEETETEGSVDVKVKQKMKPPFNQNIIDYNLHEQRYFHSPPLPGSQYYPHQQERLGCHYGGDYDYHHSPYQPHGAYRRPYERPSSGYHPAAMPTAPPYHAFNYEHGCPASPPPPFCLKEIEVKSISTQSERRMSVLQKLKDKVAAKQLEQSKVQAAKEKTVLSALKKLKEKAMQDNSETVNFSLKTQKKLAEGDTKLRKAVIKKLFYKRNPFSPGNLIVRTLLGRDKSSFGDPPKIYKPRMFL</sequence>
<feature type="compositionally biased region" description="Polar residues" evidence="1">
    <location>
        <begin position="124"/>
        <end position="143"/>
    </location>
</feature>